<dbReference type="AlphaFoldDB" id="F8BRW0"/>
<dbReference type="Proteomes" id="UP000007730">
    <property type="component" value="Chromosome"/>
</dbReference>
<dbReference type="HOGENOM" id="CLU_145244_1_0_5"/>
<reference evidence="3 4" key="1">
    <citation type="journal article" date="2011" name="J. Bacteriol.">
        <title>Complete genome sequences of the chemolithoautotrophic Oligotropha carboxidovorans strains OM4 and OM5.</title>
        <authorList>
            <person name="Volland S."/>
            <person name="Rachinger M."/>
            <person name="Strittmatter A."/>
            <person name="Daniel R."/>
            <person name="Gottschalk G."/>
            <person name="Meyer O."/>
        </authorList>
    </citation>
    <scope>NUCLEOTIDE SEQUENCE [LARGE SCALE GENOMIC DNA]</scope>
    <source>
        <strain evidence="4">ATCC 49405 / DSM 1227 / KCTC 32145 / OM5</strain>
    </source>
</reference>
<dbReference type="PATRIC" id="fig|504832.7.peg.2634"/>
<feature type="signal peptide" evidence="2">
    <location>
        <begin position="1"/>
        <end position="27"/>
    </location>
</feature>
<evidence type="ECO:0000313" key="3">
    <source>
        <dbReference type="EMBL" id="AEI07191.1"/>
    </source>
</evidence>
<dbReference type="RefSeq" id="WP_013913237.1">
    <property type="nucleotide sequence ID" value="NC_011386.1"/>
</dbReference>
<accession>F8BRW0</accession>
<evidence type="ECO:0000256" key="2">
    <source>
        <dbReference type="SAM" id="SignalP"/>
    </source>
</evidence>
<dbReference type="OrthoDB" id="8245037at2"/>
<protein>
    <submittedName>
        <fullName evidence="3">Uncharacterized protein</fullName>
    </submittedName>
</protein>
<feature type="chain" id="PRO_5003367735" evidence="2">
    <location>
        <begin position="28"/>
        <end position="106"/>
    </location>
</feature>
<sequence length="106" mass="11543">MGFGLGSRAAGWVTASMLLCVPASVQAQGTTDEREACTPDVFRLCSHYIPNADHIANCLQQAGPRLSPACHAVFYPPRTSARNIRATKRRYAPPPRRSIADDDDDD</sequence>
<name>F8BRW0_AFIC5</name>
<dbReference type="EMBL" id="CP002826">
    <property type="protein sequence ID" value="AEI07191.1"/>
    <property type="molecule type" value="Genomic_DNA"/>
</dbReference>
<evidence type="ECO:0000313" key="4">
    <source>
        <dbReference type="Proteomes" id="UP000007730"/>
    </source>
</evidence>
<feature type="region of interest" description="Disordered" evidence="1">
    <location>
        <begin position="84"/>
        <end position="106"/>
    </location>
</feature>
<evidence type="ECO:0000256" key="1">
    <source>
        <dbReference type="SAM" id="MobiDB-lite"/>
    </source>
</evidence>
<proteinExistence type="predicted"/>
<organism evidence="3 4">
    <name type="scientific">Afipia carboxidovorans (strain ATCC 49405 / DSM 1227 / KCTC 32145 / OM5)</name>
    <name type="common">Oligotropha carboxidovorans</name>
    <dbReference type="NCBI Taxonomy" id="504832"/>
    <lineage>
        <taxon>Bacteria</taxon>
        <taxon>Pseudomonadati</taxon>
        <taxon>Pseudomonadota</taxon>
        <taxon>Alphaproteobacteria</taxon>
        <taxon>Hyphomicrobiales</taxon>
        <taxon>Nitrobacteraceae</taxon>
        <taxon>Afipia</taxon>
    </lineage>
</organism>
<gene>
    <name evidence="3" type="ordered locus">OCA5_c24960</name>
</gene>
<keyword evidence="2" id="KW-0732">Signal</keyword>
<dbReference type="eggNOG" id="ENOG5033B3H">
    <property type="taxonomic scope" value="Bacteria"/>
</dbReference>
<dbReference type="KEGG" id="ocg:OCA5_c24960"/>
<keyword evidence="4" id="KW-1185">Reference proteome</keyword>